<protein>
    <recommendedName>
        <fullName evidence="3">DUF4037 domain-containing protein</fullName>
    </recommendedName>
</protein>
<name>A0A380S7U1_FIBSU</name>
<sequence>MRKILSVAEFQNSEWPKLFEEALGDNLVSAFVHGDCLMEGFSALESPWTVSFILKSNSAQDLLPLQKLTSKAKHENIVFNHVFSRYEIKTSQDVFPLEFLHIKSRNVTICGEAPIADFYPNLAELRIECERELRGLLVHLRQFFLYLKEYRNPHEIYVRSTITLLPLLYGVYYLATGKYPENHEQVYEMFPGVRIPNMTKDNDVIVANINKYIEAVTAIVNQVDAMTV</sequence>
<reference evidence="1 2" key="1">
    <citation type="submission" date="2017-08" db="EMBL/GenBank/DDBJ databases">
        <authorList>
            <person name="de Groot N.N."/>
        </authorList>
    </citation>
    <scope>NUCLEOTIDE SEQUENCE [LARGE SCALE GENOMIC DNA]</scope>
    <source>
        <strain evidence="1 2">HM2</strain>
    </source>
</reference>
<dbReference type="EMBL" id="UHJL01000005">
    <property type="protein sequence ID" value="SUQ25937.1"/>
    <property type="molecule type" value="Genomic_DNA"/>
</dbReference>
<organism evidence="1 2">
    <name type="scientific">Fibrobacter succinogenes</name>
    <name type="common">Bacteroides succinogenes</name>
    <dbReference type="NCBI Taxonomy" id="833"/>
    <lineage>
        <taxon>Bacteria</taxon>
        <taxon>Pseudomonadati</taxon>
        <taxon>Fibrobacterota</taxon>
        <taxon>Fibrobacteria</taxon>
        <taxon>Fibrobacterales</taxon>
        <taxon>Fibrobacteraceae</taxon>
        <taxon>Fibrobacter</taxon>
    </lineage>
</organism>
<accession>A0A380S7U1</accession>
<gene>
    <name evidence="1" type="ORF">SAMN05661053_2740</name>
</gene>
<evidence type="ECO:0008006" key="3">
    <source>
        <dbReference type="Google" id="ProtNLM"/>
    </source>
</evidence>
<dbReference type="AlphaFoldDB" id="A0A380S7U1"/>
<dbReference type="RefSeq" id="WP_109573564.1">
    <property type="nucleotide sequence ID" value="NZ_UHJL01000005.1"/>
</dbReference>
<evidence type="ECO:0000313" key="1">
    <source>
        <dbReference type="EMBL" id="SUQ25937.1"/>
    </source>
</evidence>
<proteinExistence type="predicted"/>
<evidence type="ECO:0000313" key="2">
    <source>
        <dbReference type="Proteomes" id="UP000255423"/>
    </source>
</evidence>
<dbReference type="Proteomes" id="UP000255423">
    <property type="component" value="Unassembled WGS sequence"/>
</dbReference>